<dbReference type="RefSeq" id="WP_390231761.1">
    <property type="nucleotide sequence ID" value="NZ_JBHSCN010000019.1"/>
</dbReference>
<accession>A0ABV8QAW3</accession>
<proteinExistence type="predicted"/>
<protein>
    <recommendedName>
        <fullName evidence="3">Ribbon-helix-helix protein CopG domain-containing protein</fullName>
    </recommendedName>
</protein>
<comment type="caution">
    <text evidence="1">The sequence shown here is derived from an EMBL/GenBank/DDBJ whole genome shotgun (WGS) entry which is preliminary data.</text>
</comment>
<reference evidence="2" key="1">
    <citation type="journal article" date="2019" name="Int. J. Syst. Evol. Microbiol.">
        <title>The Global Catalogue of Microorganisms (GCM) 10K type strain sequencing project: providing services to taxonomists for standard genome sequencing and annotation.</title>
        <authorList>
            <consortium name="The Broad Institute Genomics Platform"/>
            <consortium name="The Broad Institute Genome Sequencing Center for Infectious Disease"/>
            <person name="Wu L."/>
            <person name="Ma J."/>
        </authorList>
    </citation>
    <scope>NUCLEOTIDE SEQUENCE [LARGE SCALE GENOMIC DNA]</scope>
    <source>
        <strain evidence="2">CGMCC 1.10363</strain>
    </source>
</reference>
<evidence type="ECO:0000313" key="2">
    <source>
        <dbReference type="Proteomes" id="UP001595900"/>
    </source>
</evidence>
<evidence type="ECO:0000313" key="1">
    <source>
        <dbReference type="EMBL" id="MFC4245072.1"/>
    </source>
</evidence>
<dbReference type="EMBL" id="JBHSCN010000019">
    <property type="protein sequence ID" value="MFC4245072.1"/>
    <property type="molecule type" value="Genomic_DNA"/>
</dbReference>
<keyword evidence="2" id="KW-1185">Reference proteome</keyword>
<sequence>MSTRAKSQMSAADEAAFAAWSERIEAEDYEPDEAGEAYEGSAAAEASRAMLAELMGESAVKKTIATVGRPSLDGHSGAGESPVRRFRLGRELDAALTARERVENRKASAIIREAVAEYLHKAS</sequence>
<gene>
    <name evidence="1" type="ORF">ACFOYW_17020</name>
</gene>
<evidence type="ECO:0008006" key="3">
    <source>
        <dbReference type="Google" id="ProtNLM"/>
    </source>
</evidence>
<organism evidence="1 2">
    <name type="scientific">Gryllotalpicola reticulitermitis</name>
    <dbReference type="NCBI Taxonomy" id="1184153"/>
    <lineage>
        <taxon>Bacteria</taxon>
        <taxon>Bacillati</taxon>
        <taxon>Actinomycetota</taxon>
        <taxon>Actinomycetes</taxon>
        <taxon>Micrococcales</taxon>
        <taxon>Microbacteriaceae</taxon>
        <taxon>Gryllotalpicola</taxon>
    </lineage>
</organism>
<dbReference type="Proteomes" id="UP001595900">
    <property type="component" value="Unassembled WGS sequence"/>
</dbReference>
<name>A0ABV8QAW3_9MICO</name>